<evidence type="ECO:0000256" key="7">
    <source>
        <dbReference type="ARBA" id="ARBA00022840"/>
    </source>
</evidence>
<keyword evidence="14" id="KW-1185">Reference proteome</keyword>
<keyword evidence="5" id="KW-0547">Nucleotide-binding</keyword>
<protein>
    <recommendedName>
        <fullName evidence="2">histidine kinase</fullName>
        <ecNumber evidence="2">2.7.13.3</ecNumber>
    </recommendedName>
</protein>
<dbReference type="InterPro" id="IPR011712">
    <property type="entry name" value="Sig_transdc_His_kin_sub3_dim/P"/>
</dbReference>
<dbReference type="GO" id="GO:0016020">
    <property type="term" value="C:membrane"/>
    <property type="evidence" value="ECO:0007669"/>
    <property type="project" value="InterPro"/>
</dbReference>
<evidence type="ECO:0000256" key="1">
    <source>
        <dbReference type="ARBA" id="ARBA00000085"/>
    </source>
</evidence>
<keyword evidence="7" id="KW-0067">ATP-binding</keyword>
<keyword evidence="4" id="KW-0808">Transferase</keyword>
<dbReference type="EC" id="2.7.13.3" evidence="2"/>
<evidence type="ECO:0000259" key="11">
    <source>
        <dbReference type="Pfam" id="PF07730"/>
    </source>
</evidence>
<evidence type="ECO:0000259" key="12">
    <source>
        <dbReference type="Pfam" id="PF13796"/>
    </source>
</evidence>
<dbReference type="InterPro" id="IPR050482">
    <property type="entry name" value="Sensor_HK_TwoCompSys"/>
</dbReference>
<evidence type="ECO:0000256" key="2">
    <source>
        <dbReference type="ARBA" id="ARBA00012438"/>
    </source>
</evidence>
<keyword evidence="6" id="KW-0418">Kinase</keyword>
<evidence type="ECO:0000313" key="13">
    <source>
        <dbReference type="EMBL" id="MBO2455384.1"/>
    </source>
</evidence>
<feature type="domain" description="Histidine kinase/HSP90-like ATPase" evidence="10">
    <location>
        <begin position="290"/>
        <end position="374"/>
    </location>
</feature>
<dbReference type="GO" id="GO:0000155">
    <property type="term" value="F:phosphorelay sensor kinase activity"/>
    <property type="evidence" value="ECO:0007669"/>
    <property type="project" value="InterPro"/>
</dbReference>
<keyword evidence="3" id="KW-0597">Phosphoprotein</keyword>
<dbReference type="PANTHER" id="PTHR24421">
    <property type="entry name" value="NITRATE/NITRITE SENSOR PROTEIN NARX-RELATED"/>
    <property type="match status" value="1"/>
</dbReference>
<sequence>MAMANAHDLTGWSWTIVLSTALIAGLGPLIATPLAGLERRRLLLIDRRPVTAPTKTGLLPRYTDPATWRELAYAALLAVLAPALIAVLGVTLAWALTALLSPWLVANGEHTVALWPVTVSSPGEAIPCAVGALILLLAFPYLLALLAGVHGLAARALLQSAPNQRLREELVEVSRSRARLVDAFEAERHRIERDLHDGAQQSLLGLTLQISMARLDVPPDSPAAERIDEAHRQAKDLMNELRELIRGIHPRVLTDRGLTAALGELADKSPLRVTIGADLPGRPPAPIETTAYFVVAEALANAAKHADATTAAIHAHWHDALLTLQIEDDGQGGADPERGTGLTGLADRVAVIDGRMFLASPPGGPTTLRVELPCHLSE</sequence>
<dbReference type="Gene3D" id="1.20.5.1930">
    <property type="match status" value="1"/>
</dbReference>
<organism evidence="13 14">
    <name type="scientific">Actinomadura barringtoniae</name>
    <dbReference type="NCBI Taxonomy" id="1427535"/>
    <lineage>
        <taxon>Bacteria</taxon>
        <taxon>Bacillati</taxon>
        <taxon>Actinomycetota</taxon>
        <taxon>Actinomycetes</taxon>
        <taxon>Streptosporangiales</taxon>
        <taxon>Thermomonosporaceae</taxon>
        <taxon>Actinomadura</taxon>
    </lineage>
</organism>
<dbReference type="SUPFAM" id="SSF55874">
    <property type="entry name" value="ATPase domain of HSP90 chaperone/DNA topoisomerase II/histidine kinase"/>
    <property type="match status" value="1"/>
</dbReference>
<dbReference type="Pfam" id="PF07730">
    <property type="entry name" value="HisKA_3"/>
    <property type="match status" value="1"/>
</dbReference>
<dbReference type="PANTHER" id="PTHR24421:SF10">
    <property type="entry name" value="NITRATE_NITRITE SENSOR PROTEIN NARQ"/>
    <property type="match status" value="1"/>
</dbReference>
<dbReference type="Pfam" id="PF02518">
    <property type="entry name" value="HATPase_c"/>
    <property type="match status" value="1"/>
</dbReference>
<feature type="domain" description="Signal transduction histidine kinase subgroup 3 dimerisation and phosphoacceptor" evidence="11">
    <location>
        <begin position="187"/>
        <end position="253"/>
    </location>
</feature>
<evidence type="ECO:0000313" key="14">
    <source>
        <dbReference type="Proteomes" id="UP000669179"/>
    </source>
</evidence>
<feature type="domain" description="Putative sensor" evidence="12">
    <location>
        <begin position="28"/>
        <end position="158"/>
    </location>
</feature>
<evidence type="ECO:0000256" key="8">
    <source>
        <dbReference type="ARBA" id="ARBA00023012"/>
    </source>
</evidence>
<keyword evidence="9" id="KW-1133">Transmembrane helix</keyword>
<gene>
    <name evidence="13" type="ORF">J4573_50485</name>
</gene>
<feature type="transmembrane region" description="Helical" evidence="9">
    <location>
        <begin position="71"/>
        <end position="96"/>
    </location>
</feature>
<evidence type="ECO:0000256" key="5">
    <source>
        <dbReference type="ARBA" id="ARBA00022741"/>
    </source>
</evidence>
<comment type="catalytic activity">
    <reaction evidence="1">
        <text>ATP + protein L-histidine = ADP + protein N-phospho-L-histidine.</text>
        <dbReference type="EC" id="2.7.13.3"/>
    </reaction>
</comment>
<keyword evidence="8" id="KW-0902">Two-component regulatory system</keyword>
<dbReference type="CDD" id="cd16917">
    <property type="entry name" value="HATPase_UhpB-NarQ-NarX-like"/>
    <property type="match status" value="1"/>
</dbReference>
<dbReference type="GO" id="GO:0046983">
    <property type="term" value="F:protein dimerization activity"/>
    <property type="evidence" value="ECO:0007669"/>
    <property type="project" value="InterPro"/>
</dbReference>
<evidence type="ECO:0000256" key="4">
    <source>
        <dbReference type="ARBA" id="ARBA00022679"/>
    </source>
</evidence>
<dbReference type="InterPro" id="IPR025828">
    <property type="entry name" value="Put_sensor_dom"/>
</dbReference>
<dbReference type="Gene3D" id="3.30.565.10">
    <property type="entry name" value="Histidine kinase-like ATPase, C-terminal domain"/>
    <property type="match status" value="1"/>
</dbReference>
<dbReference type="EMBL" id="JAGEOJ010000036">
    <property type="protein sequence ID" value="MBO2455384.1"/>
    <property type="molecule type" value="Genomic_DNA"/>
</dbReference>
<dbReference type="InterPro" id="IPR003594">
    <property type="entry name" value="HATPase_dom"/>
</dbReference>
<evidence type="ECO:0000256" key="3">
    <source>
        <dbReference type="ARBA" id="ARBA00022553"/>
    </source>
</evidence>
<evidence type="ECO:0000256" key="9">
    <source>
        <dbReference type="SAM" id="Phobius"/>
    </source>
</evidence>
<dbReference type="AlphaFoldDB" id="A0A939PSE4"/>
<dbReference type="Pfam" id="PF13796">
    <property type="entry name" value="Sensor"/>
    <property type="match status" value="1"/>
</dbReference>
<name>A0A939PSE4_9ACTN</name>
<evidence type="ECO:0000259" key="10">
    <source>
        <dbReference type="Pfam" id="PF02518"/>
    </source>
</evidence>
<feature type="transmembrane region" description="Helical" evidence="9">
    <location>
        <begin position="129"/>
        <end position="158"/>
    </location>
</feature>
<dbReference type="GO" id="GO:0005524">
    <property type="term" value="F:ATP binding"/>
    <property type="evidence" value="ECO:0007669"/>
    <property type="project" value="UniProtKB-KW"/>
</dbReference>
<keyword evidence="9" id="KW-0812">Transmembrane</keyword>
<evidence type="ECO:0000256" key="6">
    <source>
        <dbReference type="ARBA" id="ARBA00022777"/>
    </source>
</evidence>
<feature type="transmembrane region" description="Helical" evidence="9">
    <location>
        <begin position="12"/>
        <end position="37"/>
    </location>
</feature>
<keyword evidence="9" id="KW-0472">Membrane</keyword>
<comment type="caution">
    <text evidence="13">The sequence shown here is derived from an EMBL/GenBank/DDBJ whole genome shotgun (WGS) entry which is preliminary data.</text>
</comment>
<reference evidence="13" key="1">
    <citation type="submission" date="2021-03" db="EMBL/GenBank/DDBJ databases">
        <authorList>
            <person name="Kanchanasin P."/>
            <person name="Saeng-In P."/>
            <person name="Phongsopitanun W."/>
            <person name="Yuki M."/>
            <person name="Kudo T."/>
            <person name="Ohkuma M."/>
            <person name="Tanasupawat S."/>
        </authorList>
    </citation>
    <scope>NUCLEOTIDE SEQUENCE</scope>
    <source>
        <strain evidence="13">GKU 128</strain>
    </source>
</reference>
<dbReference type="Proteomes" id="UP000669179">
    <property type="component" value="Unassembled WGS sequence"/>
</dbReference>
<dbReference type="InterPro" id="IPR036890">
    <property type="entry name" value="HATPase_C_sf"/>
</dbReference>
<proteinExistence type="predicted"/>
<accession>A0A939PSE4</accession>